<evidence type="ECO:0000256" key="1">
    <source>
        <dbReference type="ARBA" id="ARBA00004496"/>
    </source>
</evidence>
<dbReference type="RefSeq" id="WP_282012243.1">
    <property type="nucleotide sequence ID" value="NZ_OX336137.1"/>
</dbReference>
<name>A0ABM9HGE3_9BACT</name>
<dbReference type="InterPro" id="IPR050068">
    <property type="entry name" value="MurA_subfamily"/>
</dbReference>
<evidence type="ECO:0000256" key="11">
    <source>
        <dbReference type="ARBA" id="ARBA00047527"/>
    </source>
</evidence>
<evidence type="ECO:0000256" key="9">
    <source>
        <dbReference type="ARBA" id="ARBA00023316"/>
    </source>
</evidence>
<keyword evidence="5 12" id="KW-0808">Transferase</keyword>
<dbReference type="NCBIfam" id="NF006873">
    <property type="entry name" value="PRK09369.1"/>
    <property type="match status" value="1"/>
</dbReference>
<evidence type="ECO:0000256" key="4">
    <source>
        <dbReference type="ARBA" id="ARBA00022618"/>
    </source>
</evidence>
<comment type="pathway">
    <text evidence="2 12">Cell wall biogenesis; peptidoglycan biosynthesis.</text>
</comment>
<accession>A0ABM9HGE3</accession>
<sequence>MDKICVEGGRRLHGTVRISGAKNAVLPVLAATLLTGGKNEITNIPHVRDVVTLVKLLEELGCKTDSFEGDRIVLDSTAIDNHKAPYELVKTMRASCLVLGPLLARIGRAEVSLPGGCAIGARPIDLHIKGLRALGATLSIEGGYIKGRADKLKGTRFCFDSITVTGTMNVMMAATLAEGETILENVAREPEVTFLADVLNRCGAKIEGGGSDTLVIQGVSSLKPVQCAIFPDRIEAATYMIAAAITGGDVNVTHCLPQHLEPVVLKLKEAGAEVTQDDRSVRVRASSRLRPVNIITQPYPGFATDIQAQFMALMTLAEGQSVITETVFENRFLHAAELKRMGANILLDGHTAIVTGVDKLSGAPVMATDLRASASLVLAGLAAAGETLISRVYHIDRGYETMEEKMSQLGAAIRRIRA</sequence>
<dbReference type="Proteomes" id="UP001157733">
    <property type="component" value="Chromosome"/>
</dbReference>
<evidence type="ECO:0000313" key="15">
    <source>
        <dbReference type="Proteomes" id="UP001157733"/>
    </source>
</evidence>
<dbReference type="SUPFAM" id="SSF55205">
    <property type="entry name" value="EPT/RTPC-like"/>
    <property type="match status" value="1"/>
</dbReference>
<dbReference type="PANTHER" id="PTHR43783">
    <property type="entry name" value="UDP-N-ACETYLGLUCOSAMINE 1-CARBOXYVINYLTRANSFERASE"/>
    <property type="match status" value="1"/>
</dbReference>
<evidence type="ECO:0000256" key="2">
    <source>
        <dbReference type="ARBA" id="ARBA00004752"/>
    </source>
</evidence>
<feature type="modified residue" description="2-(S-cysteinyl)pyruvic acid O-phosphothioketal" evidence="12">
    <location>
        <position position="117"/>
    </location>
</feature>
<dbReference type="EMBL" id="OX336137">
    <property type="protein sequence ID" value="CAI2719406.1"/>
    <property type="molecule type" value="Genomic_DNA"/>
</dbReference>
<evidence type="ECO:0000313" key="14">
    <source>
        <dbReference type="EMBL" id="CAI2719406.1"/>
    </source>
</evidence>
<evidence type="ECO:0000256" key="8">
    <source>
        <dbReference type="ARBA" id="ARBA00023306"/>
    </source>
</evidence>
<comment type="caution">
    <text evidence="12">Lacks conserved residue(s) required for the propagation of feature annotation.</text>
</comment>
<evidence type="ECO:0000256" key="12">
    <source>
        <dbReference type="HAMAP-Rule" id="MF_00111"/>
    </source>
</evidence>
<comment type="subcellular location">
    <subcellularLocation>
        <location evidence="1 12">Cytoplasm</location>
    </subcellularLocation>
</comment>
<dbReference type="PANTHER" id="PTHR43783:SF1">
    <property type="entry name" value="UDP-N-ACETYLGLUCOSAMINE 1-CARBOXYVINYLTRANSFERASE"/>
    <property type="match status" value="1"/>
</dbReference>
<dbReference type="HAMAP" id="MF_00111">
    <property type="entry name" value="MurA"/>
    <property type="match status" value="1"/>
</dbReference>
<dbReference type="NCBIfam" id="TIGR01072">
    <property type="entry name" value="murA"/>
    <property type="match status" value="1"/>
</dbReference>
<feature type="domain" description="Enolpyruvate transferase" evidence="13">
    <location>
        <begin position="6"/>
        <end position="406"/>
    </location>
</feature>
<dbReference type="EC" id="2.5.1.7" evidence="12"/>
<comment type="function">
    <text evidence="12">Cell wall formation. Adds enolpyruvyl to UDP-N-acetylglucosamine.</text>
</comment>
<protein>
    <recommendedName>
        <fullName evidence="12">UDP-N-acetylglucosamine 1-carboxyvinyltransferase</fullName>
        <ecNumber evidence="12">2.5.1.7</ecNumber>
    </recommendedName>
    <alternativeName>
        <fullName evidence="12">Enoylpyruvate transferase</fullName>
    </alternativeName>
    <alternativeName>
        <fullName evidence="12">UDP-N-acetylglucosamine enolpyruvyl transferase</fullName>
        <shortName evidence="12">EPT</shortName>
    </alternativeName>
</protein>
<keyword evidence="3 12" id="KW-0963">Cytoplasm</keyword>
<feature type="binding site" evidence="12">
    <location>
        <position position="327"/>
    </location>
    <ligand>
        <name>UDP-N-acetyl-alpha-D-glucosamine</name>
        <dbReference type="ChEBI" id="CHEBI:57705"/>
    </ligand>
</feature>
<keyword evidence="15" id="KW-1185">Reference proteome</keyword>
<organism evidence="14 15">
    <name type="scientific">Nitrospina watsonii</name>
    <dbReference type="NCBI Taxonomy" id="1323948"/>
    <lineage>
        <taxon>Bacteria</taxon>
        <taxon>Pseudomonadati</taxon>
        <taxon>Nitrospinota/Tectimicrobiota group</taxon>
        <taxon>Nitrospinota</taxon>
        <taxon>Nitrospinia</taxon>
        <taxon>Nitrospinales</taxon>
        <taxon>Nitrospinaceae</taxon>
        <taxon>Nitrospina</taxon>
    </lineage>
</organism>
<feature type="active site" description="Proton donor" evidence="12">
    <location>
        <position position="117"/>
    </location>
</feature>
<feature type="binding site" evidence="12">
    <location>
        <position position="305"/>
    </location>
    <ligand>
        <name>UDP-N-acetyl-alpha-D-glucosamine</name>
        <dbReference type="ChEBI" id="CHEBI:57705"/>
    </ligand>
</feature>
<evidence type="ECO:0000256" key="7">
    <source>
        <dbReference type="ARBA" id="ARBA00022984"/>
    </source>
</evidence>
<gene>
    <name evidence="12 14" type="primary">murA</name>
    <name evidence="14" type="ORF">NSPWAT_2550</name>
</gene>
<keyword evidence="7 12" id="KW-0573">Peptidoglycan synthesis</keyword>
<keyword evidence="6 12" id="KW-0133">Cell shape</keyword>
<dbReference type="InterPro" id="IPR036968">
    <property type="entry name" value="Enolpyruvate_Tfrase_sf"/>
</dbReference>
<comment type="similarity">
    <text evidence="10 12">Belongs to the EPSP synthase family. MurA subfamily.</text>
</comment>
<dbReference type="GO" id="GO:0008760">
    <property type="term" value="F:UDP-N-acetylglucosamine 1-carboxyvinyltransferase activity"/>
    <property type="evidence" value="ECO:0007669"/>
    <property type="project" value="UniProtKB-EC"/>
</dbReference>
<feature type="binding site" evidence="12">
    <location>
        <begin position="122"/>
        <end position="126"/>
    </location>
    <ligand>
        <name>UDP-N-acetyl-alpha-D-glucosamine</name>
        <dbReference type="ChEBI" id="CHEBI:57705"/>
    </ligand>
</feature>
<evidence type="ECO:0000256" key="6">
    <source>
        <dbReference type="ARBA" id="ARBA00022960"/>
    </source>
</evidence>
<keyword evidence="4 12" id="KW-0132">Cell division</keyword>
<dbReference type="InterPro" id="IPR001986">
    <property type="entry name" value="Enolpyruvate_Tfrase_dom"/>
</dbReference>
<evidence type="ECO:0000259" key="13">
    <source>
        <dbReference type="Pfam" id="PF00275"/>
    </source>
</evidence>
<keyword evidence="8 12" id="KW-0131">Cell cycle</keyword>
<keyword evidence="9 12" id="KW-0961">Cell wall biogenesis/degradation</keyword>
<comment type="catalytic activity">
    <reaction evidence="11 12">
        <text>phosphoenolpyruvate + UDP-N-acetyl-alpha-D-glucosamine = UDP-N-acetyl-3-O-(1-carboxyvinyl)-alpha-D-glucosamine + phosphate</text>
        <dbReference type="Rhea" id="RHEA:18681"/>
        <dbReference type="ChEBI" id="CHEBI:43474"/>
        <dbReference type="ChEBI" id="CHEBI:57705"/>
        <dbReference type="ChEBI" id="CHEBI:58702"/>
        <dbReference type="ChEBI" id="CHEBI:68483"/>
        <dbReference type="EC" id="2.5.1.7"/>
    </reaction>
</comment>
<keyword evidence="12" id="KW-0670">Pyruvate</keyword>
<dbReference type="Pfam" id="PF00275">
    <property type="entry name" value="EPSP_synthase"/>
    <property type="match status" value="1"/>
</dbReference>
<evidence type="ECO:0000256" key="10">
    <source>
        <dbReference type="ARBA" id="ARBA00038367"/>
    </source>
</evidence>
<proteinExistence type="inferred from homology"/>
<reference evidence="14 15" key="1">
    <citation type="submission" date="2022-09" db="EMBL/GenBank/DDBJ databases">
        <authorList>
            <person name="Kop L."/>
        </authorList>
    </citation>
    <scope>NUCLEOTIDE SEQUENCE [LARGE SCALE GENOMIC DNA]</scope>
    <source>
        <strain evidence="14 15">347</strain>
    </source>
</reference>
<feature type="binding site" evidence="12">
    <location>
        <position position="93"/>
    </location>
    <ligand>
        <name>UDP-N-acetyl-alpha-D-glucosamine</name>
        <dbReference type="ChEBI" id="CHEBI:57705"/>
    </ligand>
</feature>
<dbReference type="CDD" id="cd01555">
    <property type="entry name" value="UdpNAET"/>
    <property type="match status" value="1"/>
</dbReference>
<dbReference type="InterPro" id="IPR013792">
    <property type="entry name" value="RNA3'P_cycl/enolpyr_Trfase_a/b"/>
</dbReference>
<dbReference type="InterPro" id="IPR005750">
    <property type="entry name" value="UDP_GlcNAc_COvinyl_MurA"/>
</dbReference>
<feature type="binding site" evidence="12">
    <location>
        <begin position="22"/>
        <end position="23"/>
    </location>
    <ligand>
        <name>phosphoenolpyruvate</name>
        <dbReference type="ChEBI" id="CHEBI:58702"/>
    </ligand>
</feature>
<evidence type="ECO:0000256" key="3">
    <source>
        <dbReference type="ARBA" id="ARBA00022490"/>
    </source>
</evidence>
<evidence type="ECO:0000256" key="5">
    <source>
        <dbReference type="ARBA" id="ARBA00022679"/>
    </source>
</evidence>
<dbReference type="Gene3D" id="3.65.10.10">
    <property type="entry name" value="Enolpyruvate transferase domain"/>
    <property type="match status" value="2"/>
</dbReference>